<dbReference type="Proteomes" id="UP000190935">
    <property type="component" value="Chromosome I"/>
</dbReference>
<evidence type="ECO:0000313" key="1">
    <source>
        <dbReference type="EMBL" id="SFV41387.1"/>
    </source>
</evidence>
<sequence length="73" mass="8579">MIEHSDQVSGGVVLEVKHLAQNAINLQKVDKFRIKLSDIKKYDRGVTELAMDNIKDNYKYVRTDDEFEYFELI</sequence>
<dbReference type="GeneID" id="95350071"/>
<dbReference type="RefSeq" id="WP_079579450.1">
    <property type="nucleotide sequence ID" value="NZ_LT630287.1"/>
</dbReference>
<dbReference type="AlphaFoldDB" id="A0A1K1KRB3"/>
<organism evidence="1 2">
    <name type="scientific">Ligilactobacillus acidipiscis</name>
    <dbReference type="NCBI Taxonomy" id="89059"/>
    <lineage>
        <taxon>Bacteria</taxon>
        <taxon>Bacillati</taxon>
        <taxon>Bacillota</taxon>
        <taxon>Bacilli</taxon>
        <taxon>Lactobacillales</taxon>
        <taxon>Lactobacillaceae</taxon>
        <taxon>Ligilactobacillus</taxon>
    </lineage>
</organism>
<evidence type="ECO:0000313" key="2">
    <source>
        <dbReference type="Proteomes" id="UP000190935"/>
    </source>
</evidence>
<name>A0A1K1KRB3_9LACO</name>
<dbReference type="KEGG" id="laca:LAC1533_1964"/>
<dbReference type="EMBL" id="LT630287">
    <property type="protein sequence ID" value="SFV41387.1"/>
    <property type="molecule type" value="Genomic_DNA"/>
</dbReference>
<accession>A0A1K1KRB3</accession>
<protein>
    <submittedName>
        <fullName evidence="1">Uncharacterized protein</fullName>
    </submittedName>
</protein>
<proteinExistence type="predicted"/>
<reference evidence="2" key="1">
    <citation type="submission" date="2016-11" db="EMBL/GenBank/DDBJ databases">
        <authorList>
            <person name="Papadimitriou K."/>
        </authorList>
    </citation>
    <scope>NUCLEOTIDE SEQUENCE [LARGE SCALE GENOMIC DNA]</scope>
    <source>
        <strain evidence="2">ACA-DC 1533</strain>
    </source>
</reference>
<gene>
    <name evidence="1" type="ORF">LAC1533_1964</name>
</gene>